<dbReference type="AlphaFoldDB" id="A0A5B7GFR1"/>
<reference evidence="1 2" key="1">
    <citation type="submission" date="2019-05" db="EMBL/GenBank/DDBJ databases">
        <title>Another draft genome of Portunus trituberculatus and its Hox gene families provides insights of decapod evolution.</title>
        <authorList>
            <person name="Jeong J.-H."/>
            <person name="Song I."/>
            <person name="Kim S."/>
            <person name="Choi T."/>
            <person name="Kim D."/>
            <person name="Ryu S."/>
            <person name="Kim W."/>
        </authorList>
    </citation>
    <scope>NUCLEOTIDE SEQUENCE [LARGE SCALE GENOMIC DNA]</scope>
    <source>
        <tissue evidence="1">Muscle</tissue>
    </source>
</reference>
<keyword evidence="2" id="KW-1185">Reference proteome</keyword>
<accession>A0A5B7GFR1</accession>
<evidence type="ECO:0000313" key="2">
    <source>
        <dbReference type="Proteomes" id="UP000324222"/>
    </source>
</evidence>
<organism evidence="1 2">
    <name type="scientific">Portunus trituberculatus</name>
    <name type="common">Swimming crab</name>
    <name type="synonym">Neptunus trituberculatus</name>
    <dbReference type="NCBI Taxonomy" id="210409"/>
    <lineage>
        <taxon>Eukaryota</taxon>
        <taxon>Metazoa</taxon>
        <taxon>Ecdysozoa</taxon>
        <taxon>Arthropoda</taxon>
        <taxon>Crustacea</taxon>
        <taxon>Multicrustacea</taxon>
        <taxon>Malacostraca</taxon>
        <taxon>Eumalacostraca</taxon>
        <taxon>Eucarida</taxon>
        <taxon>Decapoda</taxon>
        <taxon>Pleocyemata</taxon>
        <taxon>Brachyura</taxon>
        <taxon>Eubrachyura</taxon>
        <taxon>Portunoidea</taxon>
        <taxon>Portunidae</taxon>
        <taxon>Portuninae</taxon>
        <taxon>Portunus</taxon>
    </lineage>
</organism>
<proteinExistence type="predicted"/>
<gene>
    <name evidence="1" type="ORF">E2C01_052891</name>
</gene>
<protein>
    <submittedName>
        <fullName evidence="1">Uncharacterized protein</fullName>
    </submittedName>
</protein>
<name>A0A5B7GFR1_PORTR</name>
<evidence type="ECO:0000313" key="1">
    <source>
        <dbReference type="EMBL" id="MPC58881.1"/>
    </source>
</evidence>
<comment type="caution">
    <text evidence="1">The sequence shown here is derived from an EMBL/GenBank/DDBJ whole genome shotgun (WGS) entry which is preliminary data.</text>
</comment>
<dbReference type="Proteomes" id="UP000324222">
    <property type="component" value="Unassembled WGS sequence"/>
</dbReference>
<dbReference type="EMBL" id="VSRR010016070">
    <property type="protein sequence ID" value="MPC58881.1"/>
    <property type="molecule type" value="Genomic_DNA"/>
</dbReference>
<sequence>MEEAKICSPIPIQDPNGQPLCEPQKAEALASHYHQKIGPPHDLHPPSDLTSAITTAIISSGAQELTQPFTLHKMASALRSLKAGKSPGPDYIPYEFLIHSVLIPSLPPLALQHQLIQWKLCYLLEVLHCHPHPQTWQESHTPCLMLAHFSLLLYGEDYGMPGGHPPLLVAAGTPPLNTLIAYWATLFPSRCFTCCILVHLRPEYNFLQTITIMSM</sequence>